<dbReference type="EMBL" id="BK015699">
    <property type="protein sequence ID" value="DAE20663.1"/>
    <property type="molecule type" value="Genomic_DNA"/>
</dbReference>
<name>A0A8S5QN11_9CAUD</name>
<protein>
    <submittedName>
        <fullName evidence="6">ATP dependent Clp protease</fullName>
    </submittedName>
</protein>
<dbReference type="GO" id="GO:0009368">
    <property type="term" value="C:endopeptidase Clp complex"/>
    <property type="evidence" value="ECO:0007669"/>
    <property type="project" value="TreeGrafter"/>
</dbReference>
<dbReference type="GO" id="GO:0006515">
    <property type="term" value="P:protein quality control for misfolded or incompletely synthesized proteins"/>
    <property type="evidence" value="ECO:0007669"/>
    <property type="project" value="TreeGrafter"/>
</dbReference>
<dbReference type="NCBIfam" id="NF045542">
    <property type="entry name" value="Clp_rel_HeadMat"/>
    <property type="match status" value="1"/>
</dbReference>
<evidence type="ECO:0000256" key="1">
    <source>
        <dbReference type="ARBA" id="ARBA00007039"/>
    </source>
</evidence>
<proteinExistence type="inferred from homology"/>
<dbReference type="InterPro" id="IPR029045">
    <property type="entry name" value="ClpP/crotonase-like_dom_sf"/>
</dbReference>
<keyword evidence="4" id="KW-0175">Coiled coil</keyword>
<evidence type="ECO:0000256" key="3">
    <source>
        <dbReference type="ARBA" id="ARBA00022801"/>
    </source>
</evidence>
<keyword evidence="3" id="KW-0378">Hydrolase</keyword>
<comment type="similarity">
    <text evidence="1">Belongs to the peptidase S14 family.</text>
</comment>
<dbReference type="InterPro" id="IPR001907">
    <property type="entry name" value="ClpP"/>
</dbReference>
<evidence type="ECO:0000256" key="4">
    <source>
        <dbReference type="SAM" id="Coils"/>
    </source>
</evidence>
<dbReference type="PANTHER" id="PTHR10381:SF70">
    <property type="entry name" value="ATP-DEPENDENT CLP PROTEASE PROTEOLYTIC SUBUNIT"/>
    <property type="match status" value="1"/>
</dbReference>
<feature type="coiled-coil region" evidence="4">
    <location>
        <begin position="234"/>
        <end position="279"/>
    </location>
</feature>
<dbReference type="PANTHER" id="PTHR10381">
    <property type="entry name" value="ATP-DEPENDENT CLP PROTEASE PROTEOLYTIC SUBUNIT"/>
    <property type="match status" value="1"/>
</dbReference>
<evidence type="ECO:0000256" key="2">
    <source>
        <dbReference type="ARBA" id="ARBA00022490"/>
    </source>
</evidence>
<evidence type="ECO:0000313" key="6">
    <source>
        <dbReference type="EMBL" id="DAE20663.1"/>
    </source>
</evidence>
<dbReference type="GO" id="GO:0004252">
    <property type="term" value="F:serine-type endopeptidase activity"/>
    <property type="evidence" value="ECO:0007669"/>
    <property type="project" value="InterPro"/>
</dbReference>
<accession>A0A8S5QN11</accession>
<dbReference type="Pfam" id="PF00574">
    <property type="entry name" value="CLP_protease"/>
    <property type="match status" value="1"/>
</dbReference>
<dbReference type="Gene3D" id="3.90.226.10">
    <property type="entry name" value="2-enoyl-CoA Hydratase, Chain A, domain 1"/>
    <property type="match status" value="1"/>
</dbReference>
<dbReference type="InterPro" id="IPR023562">
    <property type="entry name" value="ClpP/TepA"/>
</dbReference>
<keyword evidence="2" id="KW-0963">Cytoplasm</keyword>
<dbReference type="CDD" id="cd07016">
    <property type="entry name" value="S14_ClpP_1"/>
    <property type="match status" value="1"/>
</dbReference>
<keyword evidence="6" id="KW-0645">Protease</keyword>
<dbReference type="PRINTS" id="PR00127">
    <property type="entry name" value="CLPPROTEASEP"/>
</dbReference>
<evidence type="ECO:0000256" key="5">
    <source>
        <dbReference type="SAM" id="MobiDB-lite"/>
    </source>
</evidence>
<dbReference type="GO" id="GO:0051117">
    <property type="term" value="F:ATPase binding"/>
    <property type="evidence" value="ECO:0007669"/>
    <property type="project" value="TreeGrafter"/>
</dbReference>
<dbReference type="GO" id="GO:0004176">
    <property type="term" value="F:ATP-dependent peptidase activity"/>
    <property type="evidence" value="ECO:0007669"/>
    <property type="project" value="InterPro"/>
</dbReference>
<reference evidence="6" key="1">
    <citation type="journal article" date="2021" name="Proc. Natl. Acad. Sci. U.S.A.">
        <title>A Catalog of Tens of Thousands of Viruses from Human Metagenomes Reveals Hidden Associations with Chronic Diseases.</title>
        <authorList>
            <person name="Tisza M.J."/>
            <person name="Buck C.B."/>
        </authorList>
    </citation>
    <scope>NUCLEOTIDE SEQUENCE</scope>
    <source>
        <strain evidence="6">CtUir1</strain>
    </source>
</reference>
<organism evidence="6">
    <name type="scientific">Siphoviridae sp. ctUir1</name>
    <dbReference type="NCBI Taxonomy" id="2826353"/>
    <lineage>
        <taxon>Viruses</taxon>
        <taxon>Duplodnaviria</taxon>
        <taxon>Heunggongvirae</taxon>
        <taxon>Uroviricota</taxon>
        <taxon>Caudoviricetes</taxon>
    </lineage>
</organism>
<feature type="region of interest" description="Disordered" evidence="5">
    <location>
        <begin position="319"/>
        <end position="347"/>
    </location>
</feature>
<sequence>MSKYFNIKKAASVSTIYMYGDIGYEVASGQIAAELAACAEESERIDIRINSNGGDVFSGIAIYNAIRQSNADIRLYVDGVAASMASVIALCGKPVEMSRYARLMLHSVSGGCYGNKQEMAKCIAEIESLEDSLGEMYAQRMGMSKEEVKAQYFDGTDHWLTAQEALQMGLIDGIYDADPVAENSTPEEIYTTFNNRLRNEPQKANDMTLEELKKQAQFKDCKSDEEVVARAQHYATLAGKAQTLEDENKELKTKLKGFEDKAEADAEAERKELLDAAEQDGRINAESRPTFENILKGNMDEGKKVLSALTPKRKVMNDLHVQPGVSDGPWEQRQKQIREARMKRQFQ</sequence>
<feature type="compositionally biased region" description="Basic and acidic residues" evidence="5">
    <location>
        <begin position="330"/>
        <end position="347"/>
    </location>
</feature>
<dbReference type="SUPFAM" id="SSF52096">
    <property type="entry name" value="ClpP/crotonase"/>
    <property type="match status" value="1"/>
</dbReference>